<dbReference type="EMBL" id="CM012459">
    <property type="protein sequence ID" value="RVE56387.1"/>
    <property type="molecule type" value="Genomic_DNA"/>
</dbReference>
<accession>A0A437C110</accession>
<keyword evidence="2" id="KW-1185">Reference proteome</keyword>
<dbReference type="AlphaFoldDB" id="A0A437C110"/>
<dbReference type="Proteomes" id="UP000283210">
    <property type="component" value="Chromosome 23"/>
</dbReference>
<organism evidence="1 2">
    <name type="scientific">Oryzias javanicus</name>
    <name type="common">Javanese ricefish</name>
    <name type="synonym">Aplocheilus javanicus</name>
    <dbReference type="NCBI Taxonomy" id="123683"/>
    <lineage>
        <taxon>Eukaryota</taxon>
        <taxon>Metazoa</taxon>
        <taxon>Chordata</taxon>
        <taxon>Craniata</taxon>
        <taxon>Vertebrata</taxon>
        <taxon>Euteleostomi</taxon>
        <taxon>Actinopterygii</taxon>
        <taxon>Neopterygii</taxon>
        <taxon>Teleostei</taxon>
        <taxon>Neoteleostei</taxon>
        <taxon>Acanthomorphata</taxon>
        <taxon>Ovalentaria</taxon>
        <taxon>Atherinomorphae</taxon>
        <taxon>Beloniformes</taxon>
        <taxon>Adrianichthyidae</taxon>
        <taxon>Oryziinae</taxon>
        <taxon>Oryzias</taxon>
    </lineage>
</organism>
<proteinExistence type="predicted"/>
<sequence length="108" mass="11869">MEAARFRNSREWEYLGVDCLMAANPSMDCGQTGNEPLLLPRGRPVRVSDLPLPRCLSLGQPIHLLATAFACSVKISSDLLTPRRVGLFTVPRMVFFAIGSPLLRAASR</sequence>
<evidence type="ECO:0000313" key="2">
    <source>
        <dbReference type="Proteomes" id="UP000283210"/>
    </source>
</evidence>
<reference evidence="1 2" key="2">
    <citation type="submission" date="2019-01" db="EMBL/GenBank/DDBJ databases">
        <title>A chromosome length genome reference of the Java medaka (oryzias javanicus).</title>
        <authorList>
            <person name="Herpin A."/>
            <person name="Takehana Y."/>
            <person name="Naruse K."/>
            <person name="Ansai S."/>
            <person name="Kawaguchi M."/>
        </authorList>
    </citation>
    <scope>NUCLEOTIDE SEQUENCE [LARGE SCALE GENOMIC DNA]</scope>
    <source>
        <strain evidence="1">RS831</strain>
        <tissue evidence="1">Whole body</tissue>
    </source>
</reference>
<gene>
    <name evidence="1" type="ORF">OJAV_G00220870</name>
</gene>
<evidence type="ECO:0000313" key="1">
    <source>
        <dbReference type="EMBL" id="RVE56387.1"/>
    </source>
</evidence>
<reference evidence="1 2" key="1">
    <citation type="submission" date="2018-11" db="EMBL/GenBank/DDBJ databases">
        <authorList>
            <person name="Lopez-Roques C."/>
            <person name="Donnadieu C."/>
            <person name="Bouchez O."/>
            <person name="Klopp C."/>
            <person name="Cabau C."/>
            <person name="Zahm M."/>
        </authorList>
    </citation>
    <scope>NUCLEOTIDE SEQUENCE [LARGE SCALE GENOMIC DNA]</scope>
    <source>
        <strain evidence="1">RS831</strain>
        <tissue evidence="1">Whole body</tissue>
    </source>
</reference>
<name>A0A437C110_ORYJA</name>
<protein>
    <submittedName>
        <fullName evidence="1">Uncharacterized protein</fullName>
    </submittedName>
</protein>